<dbReference type="InterPro" id="IPR001279">
    <property type="entry name" value="Metallo-B-lactamas"/>
</dbReference>
<dbReference type="SUPFAM" id="SSF56281">
    <property type="entry name" value="Metallo-hydrolase/oxidoreductase"/>
    <property type="match status" value="1"/>
</dbReference>
<dbReference type="Pfam" id="PF00753">
    <property type="entry name" value="Lactamase_B"/>
    <property type="match status" value="1"/>
</dbReference>
<comment type="catalytic activity">
    <reaction evidence="1">
        <text>3',5'-cyclic CMP + H2O = CMP + H(+)</text>
        <dbReference type="Rhea" id="RHEA:72675"/>
        <dbReference type="ChEBI" id="CHEBI:15377"/>
        <dbReference type="ChEBI" id="CHEBI:15378"/>
        <dbReference type="ChEBI" id="CHEBI:58003"/>
        <dbReference type="ChEBI" id="CHEBI:60377"/>
    </reaction>
    <physiologicalReaction direction="left-to-right" evidence="1">
        <dbReference type="Rhea" id="RHEA:72676"/>
    </physiologicalReaction>
</comment>
<reference evidence="5 6" key="1">
    <citation type="submission" date="2018-10" db="EMBL/GenBank/DDBJ databases">
        <title>Phylogenomics of Brevibacillus.</title>
        <authorList>
            <person name="Dunlap C."/>
        </authorList>
    </citation>
    <scope>NUCLEOTIDE SEQUENCE [LARGE SCALE GENOMIC DNA]</scope>
    <source>
        <strain evidence="5 6">JCM 12215</strain>
    </source>
</reference>
<dbReference type="InterPro" id="IPR036866">
    <property type="entry name" value="RibonucZ/Hydroxyglut_hydro"/>
</dbReference>
<dbReference type="GO" id="GO:0016787">
    <property type="term" value="F:hydrolase activity"/>
    <property type="evidence" value="ECO:0007669"/>
    <property type="project" value="UniProtKB-KW"/>
</dbReference>
<evidence type="ECO:0000256" key="1">
    <source>
        <dbReference type="ARBA" id="ARBA00034221"/>
    </source>
</evidence>
<accession>A0A3M8C052</accession>
<evidence type="ECO:0000256" key="2">
    <source>
        <dbReference type="ARBA" id="ARBA00034301"/>
    </source>
</evidence>
<keyword evidence="5" id="KW-0378">Hydrolase</keyword>
<dbReference type="AlphaFoldDB" id="A0A3M8C052"/>
<proteinExistence type="predicted"/>
<dbReference type="Proteomes" id="UP000282028">
    <property type="component" value="Unassembled WGS sequence"/>
</dbReference>
<feature type="domain" description="Metallo-beta-lactamase" evidence="4">
    <location>
        <begin position="30"/>
        <end position="247"/>
    </location>
</feature>
<dbReference type="SMART" id="SM00849">
    <property type="entry name" value="Lactamase_B"/>
    <property type="match status" value="1"/>
</dbReference>
<dbReference type="OrthoDB" id="9761531at2"/>
<gene>
    <name evidence="5" type="ORF">EDM52_19445</name>
</gene>
<dbReference type="InterPro" id="IPR050662">
    <property type="entry name" value="Sec-metab_biosynth-thioest"/>
</dbReference>
<comment type="caution">
    <text evidence="5">The sequence shown here is derived from an EMBL/GenBank/DDBJ whole genome shotgun (WGS) entry which is preliminary data.</text>
</comment>
<evidence type="ECO:0000259" key="4">
    <source>
        <dbReference type="SMART" id="SM00849"/>
    </source>
</evidence>
<evidence type="ECO:0000256" key="3">
    <source>
        <dbReference type="ARBA" id="ARBA00048505"/>
    </source>
</evidence>
<dbReference type="RefSeq" id="WP_122910611.1">
    <property type="nucleotide sequence ID" value="NZ_CBCSBE010000026.1"/>
</dbReference>
<dbReference type="PANTHER" id="PTHR23131:SF4">
    <property type="entry name" value="METALLO-BETA-LACTAMASE SUPERFAMILY POTEIN"/>
    <property type="match status" value="1"/>
</dbReference>
<protein>
    <submittedName>
        <fullName evidence="5">MBL fold metallo-hydrolase</fullName>
    </submittedName>
</protein>
<organism evidence="5 6">
    <name type="scientific">Brevibacillus invocatus</name>
    <dbReference type="NCBI Taxonomy" id="173959"/>
    <lineage>
        <taxon>Bacteria</taxon>
        <taxon>Bacillati</taxon>
        <taxon>Bacillota</taxon>
        <taxon>Bacilli</taxon>
        <taxon>Bacillales</taxon>
        <taxon>Paenibacillaceae</taxon>
        <taxon>Brevibacillus</taxon>
    </lineage>
</organism>
<evidence type="ECO:0000313" key="5">
    <source>
        <dbReference type="EMBL" id="RNB69020.1"/>
    </source>
</evidence>
<dbReference type="Gene3D" id="3.60.15.10">
    <property type="entry name" value="Ribonuclease Z/Hydroxyacylglutathione hydrolase-like"/>
    <property type="match status" value="1"/>
</dbReference>
<sequence length="332" mass="38031">MTVLGKRNVAEEMAPGVFRIEVPTPFHVGSVNLYVLIKAEEVTLVDVGPLTEEAWQTLNEGLASIGIGLEQISQIVLTHHHVDHVGQLERVRRASGARTLAHPQAAPYVQMDEDFMVYHDQFFKELYQKSGVPEEKLIIIAKFQKLMKTFSAPSQIDGLLKHEQVLPLFPEWQVLYTPGHSQSHLSLYRAKDRVLIGGDHIIKHISSNAFIEPPRDRSRNRPLTLVQYRTALQMCADMEIDQVFSGHGERVTHHRELILSRLQKNWERTDTLRRLLASGEKTAYELTALLFPTLYEKELPLTISETIGHIDLLMILHQVEVEERDDVLYYHL</sequence>
<dbReference type="PANTHER" id="PTHR23131">
    <property type="entry name" value="ENDORIBONUCLEASE LACTB2"/>
    <property type="match status" value="1"/>
</dbReference>
<keyword evidence="6" id="KW-1185">Reference proteome</keyword>
<name>A0A3M8C052_9BACL</name>
<dbReference type="EMBL" id="RHHR01000040">
    <property type="protein sequence ID" value="RNB69020.1"/>
    <property type="molecule type" value="Genomic_DNA"/>
</dbReference>
<comment type="function">
    <text evidence="2">Counteracts the endogenous Pycsar antiviral defense system. Phosphodiesterase that enables metal-dependent hydrolysis of host cyclic nucleotide Pycsar defense signals such as cCMP and cUMP.</text>
</comment>
<evidence type="ECO:0000313" key="6">
    <source>
        <dbReference type="Proteomes" id="UP000282028"/>
    </source>
</evidence>
<comment type="catalytic activity">
    <reaction evidence="3">
        <text>3',5'-cyclic UMP + H2O = UMP + H(+)</text>
        <dbReference type="Rhea" id="RHEA:70575"/>
        <dbReference type="ChEBI" id="CHEBI:15377"/>
        <dbReference type="ChEBI" id="CHEBI:15378"/>
        <dbReference type="ChEBI" id="CHEBI:57865"/>
        <dbReference type="ChEBI" id="CHEBI:184387"/>
    </reaction>
    <physiologicalReaction direction="left-to-right" evidence="3">
        <dbReference type="Rhea" id="RHEA:70576"/>
    </physiologicalReaction>
</comment>